<evidence type="ECO:0000256" key="2">
    <source>
        <dbReference type="ARBA" id="ARBA00022692"/>
    </source>
</evidence>
<feature type="domain" description="WSC" evidence="7">
    <location>
        <begin position="15"/>
        <end position="114"/>
    </location>
</feature>
<keyword evidence="5" id="KW-0472">Membrane</keyword>
<evidence type="ECO:0000256" key="1">
    <source>
        <dbReference type="ARBA" id="ARBA00004167"/>
    </source>
</evidence>
<keyword evidence="6" id="KW-0325">Glycoprotein</keyword>
<dbReference type="STRING" id="283909.R7ULN1"/>
<evidence type="ECO:0000313" key="9">
    <source>
        <dbReference type="EnsemblMetazoa" id="CapteP198510"/>
    </source>
</evidence>
<dbReference type="InterPro" id="IPR051836">
    <property type="entry name" value="Kremen_rcpt"/>
</dbReference>
<dbReference type="SMART" id="SM00321">
    <property type="entry name" value="WSC"/>
    <property type="match status" value="1"/>
</dbReference>
<reference evidence="10" key="1">
    <citation type="submission" date="2012-12" db="EMBL/GenBank/DDBJ databases">
        <authorList>
            <person name="Hellsten U."/>
            <person name="Grimwood J."/>
            <person name="Chapman J.A."/>
            <person name="Shapiro H."/>
            <person name="Aerts A."/>
            <person name="Otillar R.P."/>
            <person name="Terry A.Y."/>
            <person name="Boore J.L."/>
            <person name="Simakov O."/>
            <person name="Marletaz F."/>
            <person name="Cho S.-J."/>
            <person name="Edsinger-Gonzales E."/>
            <person name="Havlak P."/>
            <person name="Kuo D.-H."/>
            <person name="Larsson T."/>
            <person name="Lv J."/>
            <person name="Arendt D."/>
            <person name="Savage R."/>
            <person name="Osoegawa K."/>
            <person name="de Jong P."/>
            <person name="Lindberg D.R."/>
            <person name="Seaver E.C."/>
            <person name="Weisblat D.A."/>
            <person name="Putnam N.H."/>
            <person name="Grigoriev I.V."/>
            <person name="Rokhsar D.S."/>
        </authorList>
    </citation>
    <scope>NUCLEOTIDE SEQUENCE</scope>
    <source>
        <strain evidence="10">I ESC-2004</strain>
    </source>
</reference>
<dbReference type="PROSITE" id="PS51212">
    <property type="entry name" value="WSC"/>
    <property type="match status" value="1"/>
</dbReference>
<comment type="subcellular location">
    <subcellularLocation>
        <location evidence="1">Membrane</location>
        <topology evidence="1">Single-pass membrane protein</topology>
    </subcellularLocation>
</comment>
<evidence type="ECO:0000256" key="3">
    <source>
        <dbReference type="ARBA" id="ARBA00022729"/>
    </source>
</evidence>
<evidence type="ECO:0000256" key="4">
    <source>
        <dbReference type="ARBA" id="ARBA00022989"/>
    </source>
</evidence>
<gene>
    <name evidence="8" type="ORF">CAPTEDRAFT_198510</name>
</gene>
<dbReference type="AlphaFoldDB" id="R7ULN1"/>
<keyword evidence="4" id="KW-1133">Transmembrane helix</keyword>
<reference evidence="9" key="3">
    <citation type="submission" date="2015-06" db="UniProtKB">
        <authorList>
            <consortium name="EnsemblMetazoa"/>
        </authorList>
    </citation>
    <scope>IDENTIFICATION</scope>
</reference>
<reference evidence="8 10" key="2">
    <citation type="journal article" date="2013" name="Nature">
        <title>Insights into bilaterian evolution from three spiralian genomes.</title>
        <authorList>
            <person name="Simakov O."/>
            <person name="Marletaz F."/>
            <person name="Cho S.J."/>
            <person name="Edsinger-Gonzales E."/>
            <person name="Havlak P."/>
            <person name="Hellsten U."/>
            <person name="Kuo D.H."/>
            <person name="Larsson T."/>
            <person name="Lv J."/>
            <person name="Arendt D."/>
            <person name="Savage R."/>
            <person name="Osoegawa K."/>
            <person name="de Jong P."/>
            <person name="Grimwood J."/>
            <person name="Chapman J.A."/>
            <person name="Shapiro H."/>
            <person name="Aerts A."/>
            <person name="Otillar R.P."/>
            <person name="Terry A.Y."/>
            <person name="Boore J.L."/>
            <person name="Grigoriev I.V."/>
            <person name="Lindberg D.R."/>
            <person name="Seaver E.C."/>
            <person name="Weisblat D.A."/>
            <person name="Putnam N.H."/>
            <person name="Rokhsar D.S."/>
        </authorList>
    </citation>
    <scope>NUCLEOTIDE SEQUENCE</scope>
    <source>
        <strain evidence="8 10">I ESC-2004</strain>
    </source>
</reference>
<dbReference type="Proteomes" id="UP000014760">
    <property type="component" value="Unassembled WGS sequence"/>
</dbReference>
<evidence type="ECO:0000256" key="6">
    <source>
        <dbReference type="ARBA" id="ARBA00023180"/>
    </source>
</evidence>
<dbReference type="EMBL" id="AMQN01008053">
    <property type="status" value="NOT_ANNOTATED_CDS"/>
    <property type="molecule type" value="Genomic_DNA"/>
</dbReference>
<dbReference type="EnsemblMetazoa" id="CapteT198510">
    <property type="protein sequence ID" value="CapteP198510"/>
    <property type="gene ID" value="CapteG198510"/>
</dbReference>
<evidence type="ECO:0000259" key="7">
    <source>
        <dbReference type="PROSITE" id="PS51212"/>
    </source>
</evidence>
<dbReference type="EMBL" id="KB302059">
    <property type="protein sequence ID" value="ELU04847.1"/>
    <property type="molecule type" value="Genomic_DNA"/>
</dbReference>
<dbReference type="OrthoDB" id="4781at2759"/>
<name>R7ULN1_CAPTE</name>
<dbReference type="SUPFAM" id="SSF57196">
    <property type="entry name" value="EGF/Laminin"/>
    <property type="match status" value="1"/>
</dbReference>
<protein>
    <recommendedName>
        <fullName evidence="7">WSC domain-containing protein</fullName>
    </recommendedName>
</protein>
<dbReference type="HOGENOM" id="CLU_092566_0_0_1"/>
<dbReference type="PANTHER" id="PTHR24269">
    <property type="entry name" value="KREMEN PROTEIN"/>
    <property type="match status" value="1"/>
</dbReference>
<dbReference type="InterPro" id="IPR002889">
    <property type="entry name" value="WSC_carb-bd"/>
</dbReference>
<accession>R7ULN1</accession>
<evidence type="ECO:0000313" key="8">
    <source>
        <dbReference type="EMBL" id="ELU04847.1"/>
    </source>
</evidence>
<keyword evidence="2" id="KW-0812">Transmembrane</keyword>
<keyword evidence="10" id="KW-1185">Reference proteome</keyword>
<dbReference type="GO" id="GO:0005886">
    <property type="term" value="C:plasma membrane"/>
    <property type="evidence" value="ECO:0007669"/>
    <property type="project" value="TreeGrafter"/>
</dbReference>
<sequence length="236" mass="26025">MDARIGATLIARLIGYQYVGCYRDKYEPNRALELLAYKDEKNGSGVNSNGRCIRECSRLGFTFAGTEARNECFCGNNYDYDRHGERQNDCSSACQNNNNETCGGSWRIQIYSVCPTGKYKGAGGVLTDNKPNCGNECHCRALPCLYLNGTCTDGCAIGWRGDACNERDCDVGNGGCEHLCNKRRTNEWCSCDQGFLISHDDRTKQKVTTKPTSGLMFLGFHAFDISTGDSEALISD</sequence>
<evidence type="ECO:0000256" key="5">
    <source>
        <dbReference type="ARBA" id="ARBA00023136"/>
    </source>
</evidence>
<proteinExistence type="predicted"/>
<dbReference type="PANTHER" id="PTHR24269:SF16">
    <property type="entry name" value="PROTEIN SLG1"/>
    <property type="match status" value="1"/>
</dbReference>
<keyword evidence="3" id="KW-0732">Signal</keyword>
<organism evidence="8">
    <name type="scientific">Capitella teleta</name>
    <name type="common">Polychaete worm</name>
    <dbReference type="NCBI Taxonomy" id="283909"/>
    <lineage>
        <taxon>Eukaryota</taxon>
        <taxon>Metazoa</taxon>
        <taxon>Spiralia</taxon>
        <taxon>Lophotrochozoa</taxon>
        <taxon>Annelida</taxon>
        <taxon>Polychaeta</taxon>
        <taxon>Sedentaria</taxon>
        <taxon>Scolecida</taxon>
        <taxon>Capitellidae</taxon>
        <taxon>Capitella</taxon>
    </lineage>
</organism>
<evidence type="ECO:0000313" key="10">
    <source>
        <dbReference type="Proteomes" id="UP000014760"/>
    </source>
</evidence>
<dbReference type="Gene3D" id="2.10.25.10">
    <property type="entry name" value="Laminin"/>
    <property type="match status" value="1"/>
</dbReference>
<dbReference type="Pfam" id="PF01822">
    <property type="entry name" value="WSC"/>
    <property type="match status" value="1"/>
</dbReference>